<dbReference type="GO" id="GO:0030145">
    <property type="term" value="F:manganese ion binding"/>
    <property type="evidence" value="ECO:0007669"/>
    <property type="project" value="UniProtKB-UniRule"/>
</dbReference>
<dbReference type="HAMAP" id="MF_00181">
    <property type="entry name" value="Cytosol_peptidase_M17"/>
    <property type="match status" value="1"/>
</dbReference>
<dbReference type="OrthoDB" id="9809354at2"/>
<dbReference type="RefSeq" id="WP_087138327.1">
    <property type="nucleotide sequence ID" value="NZ_FUKR01000066.1"/>
</dbReference>
<comment type="similarity">
    <text evidence="3 8">Belongs to the peptidase M17 family.</text>
</comment>
<dbReference type="Pfam" id="PF02789">
    <property type="entry name" value="Peptidase_M17_N"/>
    <property type="match status" value="1"/>
</dbReference>
<feature type="binding site" evidence="8">
    <location>
        <position position="246"/>
    </location>
    <ligand>
        <name>Mn(2+)</name>
        <dbReference type="ChEBI" id="CHEBI:29035"/>
        <label>1</label>
    </ligand>
</feature>
<proteinExistence type="inferred from homology"/>
<evidence type="ECO:0000256" key="7">
    <source>
        <dbReference type="ARBA" id="ARBA00049972"/>
    </source>
</evidence>
<dbReference type="InterPro" id="IPR000819">
    <property type="entry name" value="Peptidase_M17_C"/>
</dbReference>
<dbReference type="EMBL" id="FUKR01000066">
    <property type="protein sequence ID" value="SJN39782.1"/>
    <property type="molecule type" value="Genomic_DNA"/>
</dbReference>
<accession>A0A1R4K6M8</accession>
<evidence type="ECO:0000259" key="9">
    <source>
        <dbReference type="PROSITE" id="PS00631"/>
    </source>
</evidence>
<feature type="binding site" evidence="8">
    <location>
        <position position="323"/>
    </location>
    <ligand>
        <name>Mn(2+)</name>
        <dbReference type="ChEBI" id="CHEBI:29035"/>
        <label>1</label>
    </ligand>
</feature>
<dbReference type="EC" id="3.4.11.10" evidence="8"/>
<feature type="binding site" evidence="8">
    <location>
        <position position="325"/>
    </location>
    <ligand>
        <name>Mn(2+)</name>
        <dbReference type="ChEBI" id="CHEBI:29035"/>
        <label>2</label>
    </ligand>
</feature>
<evidence type="ECO:0000256" key="8">
    <source>
        <dbReference type="HAMAP-Rule" id="MF_00181"/>
    </source>
</evidence>
<feature type="binding site" evidence="8">
    <location>
        <position position="264"/>
    </location>
    <ligand>
        <name>Mn(2+)</name>
        <dbReference type="ChEBI" id="CHEBI:29035"/>
        <label>2</label>
    </ligand>
</feature>
<dbReference type="CDD" id="cd00433">
    <property type="entry name" value="Peptidase_M17"/>
    <property type="match status" value="1"/>
</dbReference>
<dbReference type="Gene3D" id="3.40.630.10">
    <property type="entry name" value="Zn peptidases"/>
    <property type="match status" value="1"/>
</dbReference>
<evidence type="ECO:0000313" key="10">
    <source>
        <dbReference type="EMBL" id="SJN39782.1"/>
    </source>
</evidence>
<dbReference type="GO" id="GO:0070006">
    <property type="term" value="F:metalloaminopeptidase activity"/>
    <property type="evidence" value="ECO:0007669"/>
    <property type="project" value="InterPro"/>
</dbReference>
<sequence length="482" mass="49539">MATSSLTFTSDDALRTDEGTILLLVRSGDAPVVIGSDAVDQPTLSALGFTGTAEQHGVIVLDGRRIELVGVGSELTERSVRRAVGSAVLKAEGENSYRIVVPAGLLAAAAEGAALGSYRFRTYRGTLSTATTVPPIVLHTTDDDAATTVERVLAVADSVALVKDLANTPGRDLPPAELAARAIDAVAELPVEVTVWDEKELADGGFGGITGVGQGSSRPPRLVKLSYSPAGAQAHLALVGKGITFDTGGLSLKPATSMTGMKYDMAGAATVLGTLVAAARLGVATRITAWLCVAENMPSGTAIRPDDVLTMKNGTTVEVTNTDAEGRLVLADGLVMASEEHPDAIVDVATLTGAALVALGRRTAAVMGDSALGQRILDLAGTADEPMWAMPFPEELREVLKSNVADLINAKIGGYGGTLTAGLFLREFVGTVDGGDERIPWAHLDIAGPGDNPDAPHGFTGKGATAFSLRTLLGLAEELATP</sequence>
<dbReference type="Proteomes" id="UP000196778">
    <property type="component" value="Unassembled WGS sequence"/>
</dbReference>
<feature type="binding site" evidence="8">
    <location>
        <position position="325"/>
    </location>
    <ligand>
        <name>Mn(2+)</name>
        <dbReference type="ChEBI" id="CHEBI:29035"/>
        <label>1</label>
    </ligand>
</feature>
<dbReference type="EC" id="3.4.11.1" evidence="8"/>
<gene>
    <name evidence="8" type="primary">pepA</name>
    <name evidence="10" type="ORF">FM119_11625</name>
</gene>
<protein>
    <recommendedName>
        <fullName evidence="8">Probable cytosol aminopeptidase</fullName>
        <ecNumber evidence="8">3.4.11.1</ecNumber>
    </recommendedName>
    <alternativeName>
        <fullName evidence="8">Leucine aminopeptidase</fullName>
        <shortName evidence="8">LAP</shortName>
        <ecNumber evidence="8">3.4.11.10</ecNumber>
    </alternativeName>
    <alternativeName>
        <fullName evidence="8">Leucyl aminopeptidase</fullName>
    </alternativeName>
</protein>
<keyword evidence="4 8" id="KW-0031">Aminopeptidase</keyword>
<dbReference type="PANTHER" id="PTHR11963:SF23">
    <property type="entry name" value="CYTOSOL AMINOPEPTIDASE"/>
    <property type="match status" value="1"/>
</dbReference>
<comment type="catalytic activity">
    <reaction evidence="1 8">
        <text>Release of an N-terminal amino acid, Xaa-|-Yaa-, in which Xaa is preferably Leu, but may be other amino acids including Pro although not Arg or Lys, and Yaa may be Pro. Amino acid amides and methyl esters are also readily hydrolyzed, but rates on arylamides are exceedingly low.</text>
        <dbReference type="EC" id="3.4.11.1"/>
    </reaction>
</comment>
<dbReference type="InterPro" id="IPR043472">
    <property type="entry name" value="Macro_dom-like"/>
</dbReference>
<dbReference type="PROSITE" id="PS00631">
    <property type="entry name" value="CYTOSOL_AP"/>
    <property type="match status" value="1"/>
</dbReference>
<comment type="function">
    <text evidence="7 8">Presumably involved in the processing and regular turnover of intracellular proteins. Catalyzes the removal of unsubstituted N-terminal amino acids from various peptides.</text>
</comment>
<keyword evidence="8" id="KW-0963">Cytoplasm</keyword>
<dbReference type="NCBIfam" id="NF002073">
    <property type="entry name" value="PRK00913.1-2"/>
    <property type="match status" value="1"/>
</dbReference>
<dbReference type="GO" id="GO:0006508">
    <property type="term" value="P:proteolysis"/>
    <property type="evidence" value="ECO:0007669"/>
    <property type="project" value="UniProtKB-KW"/>
</dbReference>
<evidence type="ECO:0000256" key="6">
    <source>
        <dbReference type="ARBA" id="ARBA00022801"/>
    </source>
</evidence>
<reference evidence="11" key="1">
    <citation type="submission" date="2017-02" db="EMBL/GenBank/DDBJ databases">
        <authorList>
            <person name="Dridi B."/>
        </authorList>
    </citation>
    <scope>NUCLEOTIDE SEQUENCE [LARGE SCALE GENOMIC DNA]</scope>
    <source>
        <strain evidence="11">EB411</strain>
    </source>
</reference>
<organism evidence="10 11">
    <name type="scientific">Mycetocola reblochoni REB411</name>
    <dbReference type="NCBI Taxonomy" id="1255698"/>
    <lineage>
        <taxon>Bacteria</taxon>
        <taxon>Bacillati</taxon>
        <taxon>Actinomycetota</taxon>
        <taxon>Actinomycetes</taxon>
        <taxon>Micrococcales</taxon>
        <taxon>Microbacteriaceae</taxon>
        <taxon>Mycetocola</taxon>
    </lineage>
</organism>
<dbReference type="SUPFAM" id="SSF52949">
    <property type="entry name" value="Macro domain-like"/>
    <property type="match status" value="1"/>
</dbReference>
<dbReference type="PANTHER" id="PTHR11963">
    <property type="entry name" value="LEUCINE AMINOPEPTIDASE-RELATED"/>
    <property type="match status" value="1"/>
</dbReference>
<keyword evidence="6 8" id="KW-0378">Hydrolase</keyword>
<comment type="catalytic activity">
    <reaction evidence="2 8">
        <text>Release of an N-terminal amino acid, preferentially leucine, but not glutamic or aspartic acids.</text>
        <dbReference type="EC" id="3.4.11.10"/>
    </reaction>
</comment>
<evidence type="ECO:0000256" key="4">
    <source>
        <dbReference type="ARBA" id="ARBA00022438"/>
    </source>
</evidence>
<dbReference type="GO" id="GO:0005737">
    <property type="term" value="C:cytoplasm"/>
    <property type="evidence" value="ECO:0007669"/>
    <property type="project" value="UniProtKB-SubCell"/>
</dbReference>
<comment type="cofactor">
    <cofactor evidence="8">
        <name>Mn(2+)</name>
        <dbReference type="ChEBI" id="CHEBI:29035"/>
    </cofactor>
    <text evidence="8">Binds 2 manganese ions per subunit.</text>
</comment>
<dbReference type="AlphaFoldDB" id="A0A1R4K6M8"/>
<dbReference type="Gene3D" id="3.40.220.10">
    <property type="entry name" value="Leucine Aminopeptidase, subunit E, domain 1"/>
    <property type="match status" value="1"/>
</dbReference>
<dbReference type="InterPro" id="IPR011356">
    <property type="entry name" value="Leucine_aapep/pepB"/>
</dbReference>
<evidence type="ECO:0000256" key="3">
    <source>
        <dbReference type="ARBA" id="ARBA00009528"/>
    </source>
</evidence>
<feature type="active site" evidence="8">
    <location>
        <position position="253"/>
    </location>
</feature>
<name>A0A1R4K6M8_9MICO</name>
<keyword evidence="11" id="KW-1185">Reference proteome</keyword>
<evidence type="ECO:0000256" key="2">
    <source>
        <dbReference type="ARBA" id="ARBA00000967"/>
    </source>
</evidence>
<dbReference type="InterPro" id="IPR023042">
    <property type="entry name" value="Peptidase_M17_leu_NH2_pept"/>
</dbReference>
<feature type="active site" evidence="8">
    <location>
        <position position="327"/>
    </location>
</feature>
<dbReference type="SUPFAM" id="SSF53187">
    <property type="entry name" value="Zn-dependent exopeptidases"/>
    <property type="match status" value="1"/>
</dbReference>
<keyword evidence="8" id="KW-0479">Metal-binding</keyword>
<feature type="binding site" evidence="8">
    <location>
        <position position="246"/>
    </location>
    <ligand>
        <name>Mn(2+)</name>
        <dbReference type="ChEBI" id="CHEBI:29035"/>
        <label>2</label>
    </ligand>
</feature>
<dbReference type="InterPro" id="IPR008283">
    <property type="entry name" value="Peptidase_M17_N"/>
</dbReference>
<dbReference type="Pfam" id="PF00883">
    <property type="entry name" value="Peptidase_M17"/>
    <property type="match status" value="1"/>
</dbReference>
<evidence type="ECO:0000256" key="5">
    <source>
        <dbReference type="ARBA" id="ARBA00022670"/>
    </source>
</evidence>
<dbReference type="PRINTS" id="PR00481">
    <property type="entry name" value="LAMNOPPTDASE"/>
</dbReference>
<keyword evidence="5 8" id="KW-0645">Protease</keyword>
<feature type="binding site" evidence="8">
    <location>
        <position position="241"/>
    </location>
    <ligand>
        <name>Mn(2+)</name>
        <dbReference type="ChEBI" id="CHEBI:29035"/>
        <label>2</label>
    </ligand>
</feature>
<keyword evidence="8" id="KW-0464">Manganese</keyword>
<evidence type="ECO:0000313" key="11">
    <source>
        <dbReference type="Proteomes" id="UP000196778"/>
    </source>
</evidence>
<comment type="subcellular location">
    <subcellularLocation>
        <location evidence="8">Cytoplasm</location>
    </subcellularLocation>
</comment>
<evidence type="ECO:0000256" key="1">
    <source>
        <dbReference type="ARBA" id="ARBA00000135"/>
    </source>
</evidence>
<feature type="domain" description="Cytosol aminopeptidase" evidence="9">
    <location>
        <begin position="321"/>
        <end position="328"/>
    </location>
</feature>